<dbReference type="AlphaFoldDB" id="A0AAJ6NBA3"/>
<proteinExistence type="predicted"/>
<reference evidence="2" key="1">
    <citation type="journal article" date="2023" name="Front. Microbiol.">
        <title>Phylogeography and host specificity of Pasteurellaceae pathogenic to sea-farmed fish in the north-east Atlantic.</title>
        <authorList>
            <person name="Gulla S."/>
            <person name="Colquhoun D.J."/>
            <person name="Olsen A.B."/>
            <person name="Spilsberg B."/>
            <person name="Lagesen K."/>
            <person name="Aakesson C.P."/>
            <person name="Strom S."/>
            <person name="Manji F."/>
            <person name="Birkbeck T.H."/>
            <person name="Nilsen H.K."/>
        </authorList>
    </citation>
    <scope>NUCLEOTIDE SEQUENCE</scope>
    <source>
        <strain evidence="2">TW16_20</strain>
    </source>
</reference>
<name>A0AAJ6NBA3_9PAST</name>
<dbReference type="RefSeq" id="WP_306384665.1">
    <property type="nucleotide sequence ID" value="NZ_JASAYN010000001.1"/>
</dbReference>
<organism evidence="2 3">
    <name type="scientific">Phocoenobacter skyensis</name>
    <dbReference type="NCBI Taxonomy" id="97481"/>
    <lineage>
        <taxon>Bacteria</taxon>
        <taxon>Pseudomonadati</taxon>
        <taxon>Pseudomonadota</taxon>
        <taxon>Gammaproteobacteria</taxon>
        <taxon>Pasteurellales</taxon>
        <taxon>Pasteurellaceae</taxon>
        <taxon>Phocoenobacter</taxon>
    </lineage>
</organism>
<comment type="caution">
    <text evidence="2">The sequence shown here is derived from an EMBL/GenBank/DDBJ whole genome shotgun (WGS) entry which is preliminary data.</text>
</comment>
<accession>A0AAJ6NBA3</accession>
<protein>
    <submittedName>
        <fullName evidence="2">Uncharacterized protein</fullName>
    </submittedName>
</protein>
<dbReference type="EMBL" id="JASAYQ010000021">
    <property type="protein sequence ID" value="MDP8173653.1"/>
    <property type="molecule type" value="Genomic_DNA"/>
</dbReference>
<evidence type="ECO:0000313" key="2">
    <source>
        <dbReference type="EMBL" id="MDP8173653.1"/>
    </source>
</evidence>
<feature type="transmembrane region" description="Helical" evidence="1">
    <location>
        <begin position="28"/>
        <end position="45"/>
    </location>
</feature>
<evidence type="ECO:0000313" key="3">
    <source>
        <dbReference type="Proteomes" id="UP001236239"/>
    </source>
</evidence>
<keyword evidence="1" id="KW-0472">Membrane</keyword>
<feature type="transmembrane region" description="Helical" evidence="1">
    <location>
        <begin position="51"/>
        <end position="72"/>
    </location>
</feature>
<keyword evidence="1" id="KW-1133">Transmembrane helix</keyword>
<keyword evidence="1" id="KW-0812">Transmembrane</keyword>
<evidence type="ECO:0000256" key="1">
    <source>
        <dbReference type="SAM" id="Phobius"/>
    </source>
</evidence>
<gene>
    <name evidence="2" type="ORF">QJU93_09830</name>
</gene>
<dbReference type="Proteomes" id="UP001236239">
    <property type="component" value="Unassembled WGS sequence"/>
</dbReference>
<sequence>MEQQNKPTIVLMSLTGALKEIKRFFNEYGGTILGSIYLIGLGYSLHYPHHLFMSIISMGIYLVIYFSVKFLIKTINRRIKKG</sequence>